<feature type="region of interest" description="Disordered" evidence="1">
    <location>
        <begin position="1"/>
        <end position="23"/>
    </location>
</feature>
<reference evidence="2 3" key="1">
    <citation type="submission" date="2022-10" db="EMBL/GenBank/DDBJ databases">
        <title>The complete genomes of actinobacterial strains from the NBC collection.</title>
        <authorList>
            <person name="Joergensen T.S."/>
            <person name="Alvarez Arevalo M."/>
            <person name="Sterndorff E.B."/>
            <person name="Faurdal D."/>
            <person name="Vuksanovic O."/>
            <person name="Mourched A.-S."/>
            <person name="Charusanti P."/>
            <person name="Shaw S."/>
            <person name="Blin K."/>
            <person name="Weber T."/>
        </authorList>
    </citation>
    <scope>NUCLEOTIDE SEQUENCE [LARGE SCALE GENOMIC DNA]</scope>
    <source>
        <strain evidence="2 3">NBC 01774</strain>
    </source>
</reference>
<gene>
    <name evidence="2" type="ORF">OG863_00545</name>
</gene>
<protein>
    <submittedName>
        <fullName evidence="2">Uncharacterized protein</fullName>
    </submittedName>
</protein>
<sequence>MSIDDEDEPGLFQSPQRHTPIPTAAWREVDAKNLEYLGVQLFGGTPGGIQQNATGDGAVDLAQHLGAVAP</sequence>
<organism evidence="2 3">
    <name type="scientific">Streptomyces decoyicus</name>
    <dbReference type="NCBI Taxonomy" id="249567"/>
    <lineage>
        <taxon>Bacteria</taxon>
        <taxon>Bacillati</taxon>
        <taxon>Actinomycetota</taxon>
        <taxon>Actinomycetes</taxon>
        <taxon>Kitasatosporales</taxon>
        <taxon>Streptomycetaceae</taxon>
        <taxon>Streptomyces</taxon>
    </lineage>
</organism>
<keyword evidence="3" id="KW-1185">Reference proteome</keyword>
<dbReference type="Proteomes" id="UP001344251">
    <property type="component" value="Chromosome"/>
</dbReference>
<accession>A0ABZ1F8F4</accession>
<dbReference type="EMBL" id="CP109106">
    <property type="protein sequence ID" value="WSB66601.1"/>
    <property type="molecule type" value="Genomic_DNA"/>
</dbReference>
<proteinExistence type="predicted"/>
<evidence type="ECO:0000313" key="3">
    <source>
        <dbReference type="Proteomes" id="UP001344251"/>
    </source>
</evidence>
<evidence type="ECO:0000313" key="2">
    <source>
        <dbReference type="EMBL" id="WSB66601.1"/>
    </source>
</evidence>
<name>A0ABZ1F8F4_9ACTN</name>
<dbReference type="RefSeq" id="WP_326615719.1">
    <property type="nucleotide sequence ID" value="NZ_CP109106.1"/>
</dbReference>
<evidence type="ECO:0000256" key="1">
    <source>
        <dbReference type="SAM" id="MobiDB-lite"/>
    </source>
</evidence>